<reference evidence="1 2" key="1">
    <citation type="submission" date="2014-07" db="EMBL/GenBank/DDBJ databases">
        <title>Draft Genome Sequence of Gephyronic Acid Producer, Cystobacter violaceus Strain Cb vi76.</title>
        <authorList>
            <person name="Stevens D.C."/>
            <person name="Young J."/>
            <person name="Carmichael R."/>
            <person name="Tan J."/>
            <person name="Taylor R.E."/>
        </authorList>
    </citation>
    <scope>NUCLEOTIDE SEQUENCE [LARGE SCALE GENOMIC DNA]</scope>
    <source>
        <strain evidence="1 2">Cb vi76</strain>
    </source>
</reference>
<accession>A0A084SMB7</accession>
<dbReference type="AlphaFoldDB" id="A0A084SMB7"/>
<evidence type="ECO:0008006" key="3">
    <source>
        <dbReference type="Google" id="ProtNLM"/>
    </source>
</evidence>
<sequence>MTHLSVEELVKKFETARKAGEHERGNPEQLRLLRELAEDCPAFTPNLLYLARLQQVIDQPGRSPEEVFSEIQRLLELAILGSGRSAPVVLELGNFLDTFQNDPLSAMKLYEEGEQKALATLEDTWFFKLRYWNLERTKESLEKALRLCVLVEQIFPEPNTYLEDEIQTTKRLAAREGLLPDPNSSSE</sequence>
<evidence type="ECO:0000313" key="2">
    <source>
        <dbReference type="Proteomes" id="UP000028547"/>
    </source>
</evidence>
<dbReference type="EMBL" id="JPMI01000234">
    <property type="protein sequence ID" value="KFA89602.1"/>
    <property type="molecule type" value="Genomic_DNA"/>
</dbReference>
<comment type="caution">
    <text evidence="1">The sequence shown here is derived from an EMBL/GenBank/DDBJ whole genome shotgun (WGS) entry which is preliminary data.</text>
</comment>
<name>A0A084SMB7_9BACT</name>
<protein>
    <recommendedName>
        <fullName evidence="3">Tetratricopeptide repeat protein</fullName>
    </recommendedName>
</protein>
<dbReference type="Proteomes" id="UP000028547">
    <property type="component" value="Unassembled WGS sequence"/>
</dbReference>
<dbReference type="RefSeq" id="WP_043404507.1">
    <property type="nucleotide sequence ID" value="NZ_JPMI01000234.1"/>
</dbReference>
<proteinExistence type="predicted"/>
<organism evidence="1 2">
    <name type="scientific">Archangium violaceum Cb vi76</name>
    <dbReference type="NCBI Taxonomy" id="1406225"/>
    <lineage>
        <taxon>Bacteria</taxon>
        <taxon>Pseudomonadati</taxon>
        <taxon>Myxococcota</taxon>
        <taxon>Myxococcia</taxon>
        <taxon>Myxococcales</taxon>
        <taxon>Cystobacterineae</taxon>
        <taxon>Archangiaceae</taxon>
        <taxon>Archangium</taxon>
    </lineage>
</organism>
<gene>
    <name evidence="1" type="ORF">Q664_33600</name>
</gene>
<evidence type="ECO:0000313" key="1">
    <source>
        <dbReference type="EMBL" id="KFA89602.1"/>
    </source>
</evidence>